<keyword evidence="3 5" id="KW-1133">Transmembrane helix</keyword>
<organism evidence="7 8">
    <name type="scientific">Cellulomonas gelida</name>
    <dbReference type="NCBI Taxonomy" id="1712"/>
    <lineage>
        <taxon>Bacteria</taxon>
        <taxon>Bacillati</taxon>
        <taxon>Actinomycetota</taxon>
        <taxon>Actinomycetes</taxon>
        <taxon>Micrococcales</taxon>
        <taxon>Cellulomonadaceae</taxon>
        <taxon>Cellulomonas</taxon>
    </lineage>
</organism>
<feature type="transmembrane region" description="Helical" evidence="5">
    <location>
        <begin position="137"/>
        <end position="159"/>
    </location>
</feature>
<evidence type="ECO:0000256" key="3">
    <source>
        <dbReference type="ARBA" id="ARBA00022989"/>
    </source>
</evidence>
<dbReference type="GO" id="GO:0055085">
    <property type="term" value="P:transmembrane transport"/>
    <property type="evidence" value="ECO:0007669"/>
    <property type="project" value="InterPro"/>
</dbReference>
<dbReference type="PIRSF" id="PIRSF006060">
    <property type="entry name" value="AA_transporter"/>
    <property type="match status" value="1"/>
</dbReference>
<feature type="transmembrane region" description="Helical" evidence="5">
    <location>
        <begin position="113"/>
        <end position="130"/>
    </location>
</feature>
<protein>
    <submittedName>
        <fullName evidence="7">Conserved hypothetical transport protein</fullName>
    </submittedName>
</protein>
<dbReference type="InterPro" id="IPR004841">
    <property type="entry name" value="AA-permease/SLC12A_dom"/>
</dbReference>
<feature type="transmembrane region" description="Helical" evidence="5">
    <location>
        <begin position="34"/>
        <end position="51"/>
    </location>
</feature>
<accession>A0A4Y3KLL7</accession>
<feature type="domain" description="Amino acid permease/ SLC12A" evidence="6">
    <location>
        <begin position="10"/>
        <end position="357"/>
    </location>
</feature>
<dbReference type="InterPro" id="IPR050367">
    <property type="entry name" value="APC_superfamily"/>
</dbReference>
<evidence type="ECO:0000256" key="2">
    <source>
        <dbReference type="ARBA" id="ARBA00022692"/>
    </source>
</evidence>
<evidence type="ECO:0000256" key="5">
    <source>
        <dbReference type="SAM" id="Phobius"/>
    </source>
</evidence>
<keyword evidence="2 5" id="KW-0812">Transmembrane</keyword>
<dbReference type="EMBL" id="BJLQ01000031">
    <property type="protein sequence ID" value="GEA85319.1"/>
    <property type="molecule type" value="Genomic_DNA"/>
</dbReference>
<dbReference type="Proteomes" id="UP000320461">
    <property type="component" value="Unassembled WGS sequence"/>
</dbReference>
<dbReference type="PANTHER" id="PTHR42770">
    <property type="entry name" value="AMINO ACID TRANSPORTER-RELATED"/>
    <property type="match status" value="1"/>
</dbReference>
<dbReference type="GO" id="GO:0016020">
    <property type="term" value="C:membrane"/>
    <property type="evidence" value="ECO:0007669"/>
    <property type="project" value="UniProtKB-SubCell"/>
</dbReference>
<feature type="transmembrane region" description="Helical" evidence="5">
    <location>
        <begin position="179"/>
        <end position="200"/>
    </location>
</feature>
<dbReference type="Gene3D" id="1.20.1740.10">
    <property type="entry name" value="Amino acid/polyamine transporter I"/>
    <property type="match status" value="1"/>
</dbReference>
<gene>
    <name evidence="7" type="ORF">CGE01nite_25700</name>
</gene>
<comment type="subcellular location">
    <subcellularLocation>
        <location evidence="1">Membrane</location>
        <topology evidence="1">Multi-pass membrane protein</topology>
    </subcellularLocation>
</comment>
<evidence type="ECO:0000256" key="1">
    <source>
        <dbReference type="ARBA" id="ARBA00004141"/>
    </source>
</evidence>
<evidence type="ECO:0000313" key="8">
    <source>
        <dbReference type="Proteomes" id="UP000320461"/>
    </source>
</evidence>
<evidence type="ECO:0000313" key="7">
    <source>
        <dbReference type="EMBL" id="GEA85319.1"/>
    </source>
</evidence>
<sequence>MRRVLGVRGAVVVGLAAMLGAGVFAVWAPAARAAGVALLVGLLVAAVVAWANATSTAQLAAALPVAGGAYAFGRARLGPWWGFAAGWGFVVGKTASCAAMAMTFAAYLAPQAWRRPVAVAAVVVLVLVANRGITRTATVAAALLGLVLVGLAVVVSAGASASSWPPLTTGTTGTTGTTSVRGVLESAGLLFFAFAGYARVATLGEEVRDPARTIPRAVTTAWAIAVAVYALVALAVLATLGAQGAADSTAPLADVVAAAGWDWARPVVGLAAAAASLGALLALVAGLGRTAMAMAREGDLPRPLAAVDERHGVPARAQLVLGALVVALVLVADVRAAIGFSSFGVLTYYLVANLAAWRQPSHERRWPRGVQVLGAVGCATLALNLPGTAVTGGLVVLAVGVVGRAVALRRARQTEHAG</sequence>
<keyword evidence="4 5" id="KW-0472">Membrane</keyword>
<feature type="transmembrane region" description="Helical" evidence="5">
    <location>
        <begin position="221"/>
        <end position="243"/>
    </location>
</feature>
<name>A0A4Y3KLL7_9CELL</name>
<comment type="caution">
    <text evidence="7">The sequence shown here is derived from an EMBL/GenBank/DDBJ whole genome shotgun (WGS) entry which is preliminary data.</text>
</comment>
<keyword evidence="8" id="KW-1185">Reference proteome</keyword>
<feature type="transmembrane region" description="Helical" evidence="5">
    <location>
        <begin position="80"/>
        <end position="107"/>
    </location>
</feature>
<feature type="transmembrane region" description="Helical" evidence="5">
    <location>
        <begin position="263"/>
        <end position="287"/>
    </location>
</feature>
<evidence type="ECO:0000256" key="4">
    <source>
        <dbReference type="ARBA" id="ARBA00023136"/>
    </source>
</evidence>
<feature type="transmembrane region" description="Helical" evidence="5">
    <location>
        <begin position="319"/>
        <end position="352"/>
    </location>
</feature>
<feature type="transmembrane region" description="Helical" evidence="5">
    <location>
        <begin position="372"/>
        <end position="402"/>
    </location>
</feature>
<dbReference type="AlphaFoldDB" id="A0A4Y3KLL7"/>
<dbReference type="PANTHER" id="PTHR42770:SF7">
    <property type="entry name" value="MEMBRANE PROTEIN"/>
    <property type="match status" value="1"/>
</dbReference>
<evidence type="ECO:0000259" key="6">
    <source>
        <dbReference type="Pfam" id="PF00324"/>
    </source>
</evidence>
<dbReference type="Pfam" id="PF00324">
    <property type="entry name" value="AA_permease"/>
    <property type="match status" value="1"/>
</dbReference>
<proteinExistence type="predicted"/>
<feature type="transmembrane region" description="Helical" evidence="5">
    <location>
        <begin position="6"/>
        <end position="27"/>
    </location>
</feature>
<reference evidence="7 8" key="1">
    <citation type="submission" date="2019-06" db="EMBL/GenBank/DDBJ databases">
        <title>Whole genome shotgun sequence of Cellulomonas gelida NBRC 3748.</title>
        <authorList>
            <person name="Hosoyama A."/>
            <person name="Uohara A."/>
            <person name="Ohji S."/>
            <person name="Ichikawa N."/>
        </authorList>
    </citation>
    <scope>NUCLEOTIDE SEQUENCE [LARGE SCALE GENOMIC DNA]</scope>
    <source>
        <strain evidence="7 8">NBRC 3748</strain>
    </source>
</reference>